<feature type="region of interest" description="Disordered" evidence="1">
    <location>
        <begin position="49"/>
        <end position="71"/>
    </location>
</feature>
<evidence type="ECO:0000256" key="1">
    <source>
        <dbReference type="SAM" id="MobiDB-lite"/>
    </source>
</evidence>
<keyword evidence="2" id="KW-1133">Transmembrane helix</keyword>
<evidence type="ECO:0000313" key="4">
    <source>
        <dbReference type="Proteomes" id="UP000005156"/>
    </source>
</evidence>
<evidence type="ECO:0000256" key="2">
    <source>
        <dbReference type="SAM" id="Phobius"/>
    </source>
</evidence>
<comment type="caution">
    <text evidence="3">The sequence shown here is derived from an EMBL/GenBank/DDBJ whole genome shotgun (WGS) entry which is preliminary data.</text>
</comment>
<feature type="transmembrane region" description="Helical" evidence="2">
    <location>
        <begin position="22"/>
        <end position="41"/>
    </location>
</feature>
<dbReference type="EMBL" id="AFBP01000092">
    <property type="protein sequence ID" value="EGG51055.1"/>
    <property type="molecule type" value="Genomic_DNA"/>
</dbReference>
<proteinExistence type="predicted"/>
<name>F3QNA2_9BURK</name>
<dbReference type="AlphaFoldDB" id="F3QNA2"/>
<keyword evidence="2" id="KW-0472">Membrane</keyword>
<organism evidence="3 4">
    <name type="scientific">Parasutterella excrementihominis YIT 11859</name>
    <dbReference type="NCBI Taxonomy" id="762966"/>
    <lineage>
        <taxon>Bacteria</taxon>
        <taxon>Pseudomonadati</taxon>
        <taxon>Pseudomonadota</taxon>
        <taxon>Betaproteobacteria</taxon>
        <taxon>Burkholderiales</taxon>
        <taxon>Sutterellaceae</taxon>
        <taxon>Parasutterella</taxon>
    </lineage>
</organism>
<keyword evidence="2" id="KW-0812">Transmembrane</keyword>
<dbReference type="HOGENOM" id="CLU_2736383_0_0_4"/>
<protein>
    <submittedName>
        <fullName evidence="3">Uncharacterized protein</fullName>
    </submittedName>
</protein>
<reference evidence="3 4" key="1">
    <citation type="submission" date="2011-02" db="EMBL/GenBank/DDBJ databases">
        <authorList>
            <person name="Weinstock G."/>
            <person name="Sodergren E."/>
            <person name="Clifton S."/>
            <person name="Fulton L."/>
            <person name="Fulton B."/>
            <person name="Courtney L."/>
            <person name="Fronick C."/>
            <person name="Harrison M."/>
            <person name="Strong C."/>
            <person name="Farmer C."/>
            <person name="Delahaunty K."/>
            <person name="Markovic C."/>
            <person name="Hall O."/>
            <person name="Minx P."/>
            <person name="Tomlinson C."/>
            <person name="Mitreva M."/>
            <person name="Hou S."/>
            <person name="Chen J."/>
            <person name="Wollam A."/>
            <person name="Pepin K.H."/>
            <person name="Johnson M."/>
            <person name="Bhonagiri V."/>
            <person name="Zhang X."/>
            <person name="Suruliraj S."/>
            <person name="Warren W."/>
            <person name="Chinwalla A."/>
            <person name="Mardis E.R."/>
            <person name="Wilson R.K."/>
        </authorList>
    </citation>
    <scope>NUCLEOTIDE SEQUENCE [LARGE SCALE GENOMIC DNA]</scope>
    <source>
        <strain evidence="3 4">YIT 11859</strain>
    </source>
</reference>
<gene>
    <name evidence="3" type="ORF">HMPREF9439_02433</name>
</gene>
<keyword evidence="4" id="KW-1185">Reference proteome</keyword>
<dbReference type="Proteomes" id="UP000005156">
    <property type="component" value="Unassembled WGS sequence"/>
</dbReference>
<accession>F3QNA2</accession>
<sequence>MPTLSAAKAAPAENAADTANNVLLNIFLSGCFVDVFLVYRLEAPDRLINSKKKQDAQTKTPARTQAGVLMH</sequence>
<evidence type="ECO:0000313" key="3">
    <source>
        <dbReference type="EMBL" id="EGG51055.1"/>
    </source>
</evidence>